<proteinExistence type="predicted"/>
<dbReference type="Proteomes" id="UP000318331">
    <property type="component" value="Unassembled WGS sequence"/>
</dbReference>
<evidence type="ECO:0000313" key="3">
    <source>
        <dbReference type="Proteomes" id="UP000318331"/>
    </source>
</evidence>
<dbReference type="EMBL" id="VFPN01000001">
    <property type="protein sequence ID" value="TQM66191.1"/>
    <property type="molecule type" value="Genomic_DNA"/>
</dbReference>
<comment type="caution">
    <text evidence="2">The sequence shown here is derived from an EMBL/GenBank/DDBJ whole genome shotgun (WGS) entry which is preliminary data.</text>
</comment>
<accession>A0A543I6L5</accession>
<feature type="region of interest" description="Disordered" evidence="1">
    <location>
        <begin position="107"/>
        <end position="145"/>
    </location>
</feature>
<organism evidence="2 3">
    <name type="scientific">Klugiella xanthotipulae</name>
    <dbReference type="NCBI Taxonomy" id="244735"/>
    <lineage>
        <taxon>Bacteria</taxon>
        <taxon>Bacillati</taxon>
        <taxon>Actinomycetota</taxon>
        <taxon>Actinomycetes</taxon>
        <taxon>Micrococcales</taxon>
        <taxon>Microbacteriaceae</taxon>
        <taxon>Klugiella</taxon>
    </lineage>
</organism>
<gene>
    <name evidence="2" type="ORF">FB466_1022</name>
</gene>
<reference evidence="2 3" key="1">
    <citation type="submission" date="2019-06" db="EMBL/GenBank/DDBJ databases">
        <title>Sequencing the genomes of 1000 actinobacteria strains.</title>
        <authorList>
            <person name="Klenk H.-P."/>
        </authorList>
    </citation>
    <scope>NUCLEOTIDE SEQUENCE [LARGE SCALE GENOMIC DNA]</scope>
    <source>
        <strain evidence="2 3">DSM 18031</strain>
    </source>
</reference>
<dbReference type="AlphaFoldDB" id="A0A543I6L5"/>
<name>A0A543I6L5_9MICO</name>
<sequence length="382" mass="40796">MSVVPIAFSETAANTLITTAETAALVLRQQAIPRSAAVTHAMTNFSGGYAKLFTTAAVTEAEDRARLARIREELAEQVTEVKRVAQKENERLDALAAWEAREAERDKDPYRLPSITRGSPLDADPKPSDYPNAPPTVSAAFSPRDRRRITGAGAGAVGGTSSADPARLRYFVTNSGTHNTAMTNEQVRVKSAWAAFTASCSWVPTEAVTFISGFERLITENTDDATWIGHVADAFEKAGTGSLSDFDVARAVDQNRPGTVEALLVGGNLTPEQVAAAWELLANNPNVDTDALLRKYADVFGSLDGLPAAARVQANQYRAPGLLKAVEAELAAARLGPGLNDRLHWWCHSVVATGRGVADVSATAVNVSGQGRERGWAQAWVE</sequence>
<dbReference type="RefSeq" id="WP_141916315.1">
    <property type="nucleotide sequence ID" value="NZ_VFPN01000001.1"/>
</dbReference>
<keyword evidence="3" id="KW-1185">Reference proteome</keyword>
<evidence type="ECO:0000313" key="2">
    <source>
        <dbReference type="EMBL" id="TQM66191.1"/>
    </source>
</evidence>
<evidence type="ECO:0000256" key="1">
    <source>
        <dbReference type="SAM" id="MobiDB-lite"/>
    </source>
</evidence>
<dbReference type="OrthoDB" id="3259161at2"/>
<protein>
    <submittedName>
        <fullName evidence="2">Uncharacterized protein</fullName>
    </submittedName>
</protein>